<organism evidence="1 2">
    <name type="scientific">Actinorhabdospora filicis</name>
    <dbReference type="NCBI Taxonomy" id="1785913"/>
    <lineage>
        <taxon>Bacteria</taxon>
        <taxon>Bacillati</taxon>
        <taxon>Actinomycetota</taxon>
        <taxon>Actinomycetes</taxon>
        <taxon>Micromonosporales</taxon>
        <taxon>Micromonosporaceae</taxon>
        <taxon>Actinorhabdospora</taxon>
    </lineage>
</organism>
<name>A0A9W6SPL6_9ACTN</name>
<reference evidence="1" key="1">
    <citation type="submission" date="2023-03" db="EMBL/GenBank/DDBJ databases">
        <title>Actinorhabdospora filicis NBRC 111898.</title>
        <authorList>
            <person name="Ichikawa N."/>
            <person name="Sato H."/>
            <person name="Tonouchi N."/>
        </authorList>
    </citation>
    <scope>NUCLEOTIDE SEQUENCE</scope>
    <source>
        <strain evidence="1">NBRC 111898</strain>
    </source>
</reference>
<accession>A0A9W6SPL6</accession>
<dbReference type="AlphaFoldDB" id="A0A9W6SPL6"/>
<dbReference type="Proteomes" id="UP001165079">
    <property type="component" value="Unassembled WGS sequence"/>
</dbReference>
<proteinExistence type="predicted"/>
<evidence type="ECO:0000313" key="1">
    <source>
        <dbReference type="EMBL" id="GLZ78416.1"/>
    </source>
</evidence>
<sequence>MLTRDQIDDLLLHEQIPHALKAIMERDGCSLKDAIVVVDKRVRELRDARPGDFTVSEEDYGRDIYT</sequence>
<protein>
    <submittedName>
        <fullName evidence="1">Uncharacterized protein</fullName>
    </submittedName>
</protein>
<dbReference type="EMBL" id="BSTX01000002">
    <property type="protein sequence ID" value="GLZ78416.1"/>
    <property type="molecule type" value="Genomic_DNA"/>
</dbReference>
<keyword evidence="2" id="KW-1185">Reference proteome</keyword>
<dbReference type="RefSeq" id="WP_285663571.1">
    <property type="nucleotide sequence ID" value="NZ_BSTX01000002.1"/>
</dbReference>
<gene>
    <name evidence="1" type="ORF">Afil01_32230</name>
</gene>
<comment type="caution">
    <text evidence="1">The sequence shown here is derived from an EMBL/GenBank/DDBJ whole genome shotgun (WGS) entry which is preliminary data.</text>
</comment>
<evidence type="ECO:0000313" key="2">
    <source>
        <dbReference type="Proteomes" id="UP001165079"/>
    </source>
</evidence>